<evidence type="ECO:0000313" key="2">
    <source>
        <dbReference type="Proteomes" id="UP000799755"/>
    </source>
</evidence>
<dbReference type="EMBL" id="MU003536">
    <property type="protein sequence ID" value="KAF2464493.1"/>
    <property type="molecule type" value="Genomic_DNA"/>
</dbReference>
<reference evidence="1" key="1">
    <citation type="journal article" date="2020" name="Stud. Mycol.">
        <title>101 Dothideomycetes genomes: a test case for predicting lifestyles and emergence of pathogens.</title>
        <authorList>
            <person name="Haridas S."/>
            <person name="Albert R."/>
            <person name="Binder M."/>
            <person name="Bloem J."/>
            <person name="Labutti K."/>
            <person name="Salamov A."/>
            <person name="Andreopoulos B."/>
            <person name="Baker S."/>
            <person name="Barry K."/>
            <person name="Bills G."/>
            <person name="Bluhm B."/>
            <person name="Cannon C."/>
            <person name="Castanera R."/>
            <person name="Culley D."/>
            <person name="Daum C."/>
            <person name="Ezra D."/>
            <person name="Gonzalez J."/>
            <person name="Henrissat B."/>
            <person name="Kuo A."/>
            <person name="Liang C."/>
            <person name="Lipzen A."/>
            <person name="Lutzoni F."/>
            <person name="Magnuson J."/>
            <person name="Mondo S."/>
            <person name="Nolan M."/>
            <person name="Ohm R."/>
            <person name="Pangilinan J."/>
            <person name="Park H.-J."/>
            <person name="Ramirez L."/>
            <person name="Alfaro M."/>
            <person name="Sun H."/>
            <person name="Tritt A."/>
            <person name="Yoshinaga Y."/>
            <person name="Zwiers L.-H."/>
            <person name="Turgeon B."/>
            <person name="Goodwin S."/>
            <person name="Spatafora J."/>
            <person name="Crous P."/>
            <person name="Grigoriev I."/>
        </authorList>
    </citation>
    <scope>NUCLEOTIDE SEQUENCE</scope>
    <source>
        <strain evidence="1">ATCC 200398</strain>
    </source>
</reference>
<sequence>MAAAISFGDANSGFQAGIINGPVNAEFHLPYERPETPPAPTAVIPFSRDQQFVEPGTILKQIDQKCVVPGSRTALVGLGGVGKSQLAIEYAYRTRERSPNTWVFWVHASNAARFENSYRDIANFLKLPGRKNPKANIFQLVHDWLRDERRIWVLILDNVDDAGFLKSYGDGGIEGERGLNSEGSLPLESYLPRCQNGAVLVTTRSRSAALELVERCDIIAVEPMSKADAVALLEKKLEGIEESDGVSELATALEFMPLAMVQATSYIAHRAPRCSVRQYLEEFRKSDRKKASLLDFEKGQLRRDRDAKNSIIITWQLSFDHIRQTKSSAAELLSLMSFFDRQGIPEDLIRNRNGKSDSQENQGKHDSDALEDINTDEDDDDNSADDNRSKDGNDKFEDDILTLRDYSFISITGSGLSFEMHGLVQLATRKWLEAHGQRERWKRQFLVNLSSKFPTGKYENWAKCQVLFPHAKSAATQKPEGQESLTMWATILYRAAWYAEQVGNGVDAEEMSITAMKARKKLLSQEHEDTLWSMSLVGDAYNLKGRWGAAESLFVQRGESGVDVQESRSMGRGGVAGGANTLTSMANLASTYRNQGRWEEAESLEVQVMETSKSKLGVDHPSTLTTMNNLAFTFKGKGDKGKAIRLMEECVRKQKYILGLDHPYTKDSEDSLNSWRIEGLSLVRWRGGRGTCALSRMIA</sequence>
<name>A0ACB6QC22_9PLEO</name>
<accession>A0ACB6QC22</accession>
<protein>
    <submittedName>
        <fullName evidence="1">Kinesin</fullName>
    </submittedName>
</protein>
<organism evidence="1 2">
    <name type="scientific">Lindgomyces ingoldianus</name>
    <dbReference type="NCBI Taxonomy" id="673940"/>
    <lineage>
        <taxon>Eukaryota</taxon>
        <taxon>Fungi</taxon>
        <taxon>Dikarya</taxon>
        <taxon>Ascomycota</taxon>
        <taxon>Pezizomycotina</taxon>
        <taxon>Dothideomycetes</taxon>
        <taxon>Pleosporomycetidae</taxon>
        <taxon>Pleosporales</taxon>
        <taxon>Lindgomycetaceae</taxon>
        <taxon>Lindgomyces</taxon>
    </lineage>
</organism>
<keyword evidence="2" id="KW-1185">Reference proteome</keyword>
<evidence type="ECO:0000313" key="1">
    <source>
        <dbReference type="EMBL" id="KAF2464493.1"/>
    </source>
</evidence>
<proteinExistence type="predicted"/>
<comment type="caution">
    <text evidence="1">The sequence shown here is derived from an EMBL/GenBank/DDBJ whole genome shotgun (WGS) entry which is preliminary data.</text>
</comment>
<gene>
    <name evidence="1" type="ORF">BDR25DRAFT_329184</name>
</gene>
<dbReference type="Proteomes" id="UP000799755">
    <property type="component" value="Unassembled WGS sequence"/>
</dbReference>